<dbReference type="Proteomes" id="UP000290365">
    <property type="component" value="Chromosome"/>
</dbReference>
<dbReference type="OrthoDB" id="148510at2"/>
<dbReference type="EMBL" id="CP035758">
    <property type="protein sequence ID" value="QBD77461.1"/>
    <property type="molecule type" value="Genomic_DNA"/>
</dbReference>
<dbReference type="InterPro" id="IPR013154">
    <property type="entry name" value="ADH-like_N"/>
</dbReference>
<dbReference type="InterPro" id="IPR052585">
    <property type="entry name" value="Lipid_raft_assoc_Zn_ADH"/>
</dbReference>
<reference evidence="2 3" key="1">
    <citation type="submission" date="2019-01" db="EMBL/GenBank/DDBJ databases">
        <title>Ktedonosporobacter rubrisoli SCAWS-G2.</title>
        <authorList>
            <person name="Huang Y."/>
            <person name="Yan B."/>
        </authorList>
    </citation>
    <scope>NUCLEOTIDE SEQUENCE [LARGE SCALE GENOMIC DNA]</scope>
    <source>
        <strain evidence="2 3">SCAWS-G2</strain>
    </source>
</reference>
<dbReference type="AlphaFoldDB" id="A0A4V0YYU7"/>
<dbReference type="PANTHER" id="PTHR43482:SF1">
    <property type="entry name" value="PROTEIN AST1-RELATED"/>
    <property type="match status" value="1"/>
</dbReference>
<dbReference type="SUPFAM" id="SSF50129">
    <property type="entry name" value="GroES-like"/>
    <property type="match status" value="1"/>
</dbReference>
<evidence type="ECO:0000313" key="2">
    <source>
        <dbReference type="EMBL" id="QBD77461.1"/>
    </source>
</evidence>
<name>A0A4V0YYU7_KTERU</name>
<dbReference type="InterPro" id="IPR011032">
    <property type="entry name" value="GroES-like_sf"/>
</dbReference>
<evidence type="ECO:0000259" key="1">
    <source>
        <dbReference type="SMART" id="SM00829"/>
    </source>
</evidence>
<dbReference type="SMART" id="SM00829">
    <property type="entry name" value="PKS_ER"/>
    <property type="match status" value="1"/>
</dbReference>
<dbReference type="InterPro" id="IPR020843">
    <property type="entry name" value="ER"/>
</dbReference>
<dbReference type="RefSeq" id="WP_129888518.1">
    <property type="nucleotide sequence ID" value="NZ_CP035758.1"/>
</dbReference>
<feature type="domain" description="Enoyl reductase (ER)" evidence="1">
    <location>
        <begin position="15"/>
        <end position="310"/>
    </location>
</feature>
<dbReference type="Pfam" id="PF13602">
    <property type="entry name" value="ADH_zinc_N_2"/>
    <property type="match status" value="1"/>
</dbReference>
<dbReference type="Gene3D" id="3.40.50.720">
    <property type="entry name" value="NAD(P)-binding Rossmann-like Domain"/>
    <property type="match status" value="1"/>
</dbReference>
<dbReference type="Gene3D" id="3.90.180.10">
    <property type="entry name" value="Medium-chain alcohol dehydrogenases, catalytic domain"/>
    <property type="match status" value="1"/>
</dbReference>
<sequence length="312" mass="31888">MSPQRSRAVIMDSFGGLEKLDLREVAEPHAHAGQIRVRVVAAGLNPMDWIMTANDAAGARFGLSLPTGFGSDYAGTVDEVGTGVTGFAIGDRVFGSAISRSVADYVIIDLERPLSLGDGVHHTPDGIDDITASTLSIAARTASAALAVLKLERGNTILIGGAAGGVGVFAIQLARLAGTNVIGTGSASSFDYLQGLGAEPVTYGAGLAERVQVLAPDGITAATDLYGSETVEAARKLGVPDNRISVIAAQIPGVIGVSGIDAAPGTLEDIAELVATGKLQVPIAATYPVEQIRAAAEFQSSRHVHGKVVVKL</sequence>
<dbReference type="CDD" id="cd05289">
    <property type="entry name" value="MDR_like_2"/>
    <property type="match status" value="1"/>
</dbReference>
<dbReference type="PANTHER" id="PTHR43482">
    <property type="entry name" value="PROTEIN AST1-RELATED"/>
    <property type="match status" value="1"/>
</dbReference>
<dbReference type="Pfam" id="PF08240">
    <property type="entry name" value="ADH_N"/>
    <property type="match status" value="1"/>
</dbReference>
<dbReference type="InterPro" id="IPR036291">
    <property type="entry name" value="NAD(P)-bd_dom_sf"/>
</dbReference>
<dbReference type="GO" id="GO:0016491">
    <property type="term" value="F:oxidoreductase activity"/>
    <property type="evidence" value="ECO:0007669"/>
    <property type="project" value="InterPro"/>
</dbReference>
<dbReference type="SUPFAM" id="SSF51735">
    <property type="entry name" value="NAD(P)-binding Rossmann-fold domains"/>
    <property type="match status" value="1"/>
</dbReference>
<evidence type="ECO:0000313" key="3">
    <source>
        <dbReference type="Proteomes" id="UP000290365"/>
    </source>
</evidence>
<dbReference type="KEGG" id="kbs:EPA93_16265"/>
<keyword evidence="3" id="KW-1185">Reference proteome</keyword>
<organism evidence="2 3">
    <name type="scientific">Ktedonosporobacter rubrisoli</name>
    <dbReference type="NCBI Taxonomy" id="2509675"/>
    <lineage>
        <taxon>Bacteria</taxon>
        <taxon>Bacillati</taxon>
        <taxon>Chloroflexota</taxon>
        <taxon>Ktedonobacteria</taxon>
        <taxon>Ktedonobacterales</taxon>
        <taxon>Ktedonosporobacteraceae</taxon>
        <taxon>Ktedonosporobacter</taxon>
    </lineage>
</organism>
<proteinExistence type="predicted"/>
<protein>
    <submittedName>
        <fullName evidence="2">NADP-dependent oxidoreductase</fullName>
    </submittedName>
</protein>
<accession>A0A4V0YYU7</accession>
<gene>
    <name evidence="2" type="ORF">EPA93_16265</name>
</gene>